<dbReference type="GO" id="GO:0000287">
    <property type="term" value="F:magnesium ion binding"/>
    <property type="evidence" value="ECO:0007669"/>
    <property type="project" value="InterPro"/>
</dbReference>
<dbReference type="SUPFAM" id="SSF103084">
    <property type="entry name" value="Holliday junction resolvase RusA"/>
    <property type="match status" value="1"/>
</dbReference>
<dbReference type="RefSeq" id="WP_083728376.1">
    <property type="nucleotide sequence ID" value="NZ_FOUD01000001.1"/>
</dbReference>
<dbReference type="InterPro" id="IPR008822">
    <property type="entry name" value="Endonuclease_RusA-like"/>
</dbReference>
<protein>
    <submittedName>
        <fullName evidence="1">Uncharacterized protein</fullName>
    </submittedName>
</protein>
<dbReference type="EMBL" id="MUBC01000035">
    <property type="protein sequence ID" value="ONM43139.1"/>
    <property type="molecule type" value="Genomic_DNA"/>
</dbReference>
<dbReference type="Gene3D" id="3.30.1330.70">
    <property type="entry name" value="Holliday junction resolvase RusA"/>
    <property type="match status" value="1"/>
</dbReference>
<gene>
    <name evidence="1" type="ORF">BXT89_14395</name>
</gene>
<dbReference type="InterPro" id="IPR036614">
    <property type="entry name" value="RusA-like_sf"/>
</dbReference>
<dbReference type="GO" id="GO:0006281">
    <property type="term" value="P:DNA repair"/>
    <property type="evidence" value="ECO:0007669"/>
    <property type="project" value="InterPro"/>
</dbReference>
<proteinExistence type="predicted"/>
<dbReference type="Pfam" id="PF05866">
    <property type="entry name" value="RusA"/>
    <property type="match status" value="1"/>
</dbReference>
<dbReference type="AlphaFoldDB" id="A0A1S8DE49"/>
<reference evidence="1 2" key="1">
    <citation type="submission" date="2017-01" db="EMBL/GenBank/DDBJ databases">
        <title>Draft genome sequence of Pseudomonas pachastrellae type strain CCUG 46540T from a deep sea.</title>
        <authorList>
            <person name="Gomila M."/>
            <person name="Mulet M."/>
            <person name="Lalucat J."/>
            <person name="Garcia-Valdes E."/>
        </authorList>
    </citation>
    <scope>NUCLEOTIDE SEQUENCE [LARGE SCALE GENOMIC DNA]</scope>
    <source>
        <strain evidence="1 2">CCUG 46540</strain>
    </source>
</reference>
<evidence type="ECO:0000313" key="2">
    <source>
        <dbReference type="Proteomes" id="UP000242847"/>
    </source>
</evidence>
<dbReference type="Proteomes" id="UP000242847">
    <property type="component" value="Unassembled WGS sequence"/>
</dbReference>
<dbReference type="STRING" id="254161.SAMN05216256_101102"/>
<comment type="caution">
    <text evidence="1">The sequence shown here is derived from an EMBL/GenBank/DDBJ whole genome shotgun (WGS) entry which is preliminary data.</text>
</comment>
<organism evidence="1 2">
    <name type="scientific">Halopseudomonas pachastrellae</name>
    <dbReference type="NCBI Taxonomy" id="254161"/>
    <lineage>
        <taxon>Bacteria</taxon>
        <taxon>Pseudomonadati</taxon>
        <taxon>Pseudomonadota</taxon>
        <taxon>Gammaproteobacteria</taxon>
        <taxon>Pseudomonadales</taxon>
        <taxon>Pseudomonadaceae</taxon>
        <taxon>Halopseudomonas</taxon>
    </lineage>
</organism>
<name>A0A1S8DE49_9GAMM</name>
<evidence type="ECO:0000313" key="1">
    <source>
        <dbReference type="EMBL" id="ONM43139.1"/>
    </source>
</evidence>
<accession>A0A1S8DE49</accession>
<dbReference type="OrthoDB" id="5114842at2"/>
<sequence>MRAVTFVVPGQPVGKGRPRVGKIGAHARLFTPEKTVNYEGLVAMAAQQAMQGRALITGPVMVEMDITVQIPQSWSKKRKSLALAGEIFPTTKPDKDNVIKAIYDGINGIVWKDDVQAVDGHQRKRYGETPGVRVRVVPLSGSGTS</sequence>
<keyword evidence="2" id="KW-1185">Reference proteome</keyword>
<dbReference type="GO" id="GO:0006310">
    <property type="term" value="P:DNA recombination"/>
    <property type="evidence" value="ECO:0007669"/>
    <property type="project" value="InterPro"/>
</dbReference>